<name>A0A0E9UE81_ANGAN</name>
<reference evidence="1" key="1">
    <citation type="submission" date="2014-11" db="EMBL/GenBank/DDBJ databases">
        <authorList>
            <person name="Amaro Gonzalez C."/>
        </authorList>
    </citation>
    <scope>NUCLEOTIDE SEQUENCE</scope>
</reference>
<protein>
    <submittedName>
        <fullName evidence="1">Uncharacterized protein</fullName>
    </submittedName>
</protein>
<sequence length="35" mass="3774">MYGVYQCRGFLLFIKGTYSLKKTGLASEISTGSPG</sequence>
<proteinExistence type="predicted"/>
<organism evidence="1">
    <name type="scientific">Anguilla anguilla</name>
    <name type="common">European freshwater eel</name>
    <name type="synonym">Muraena anguilla</name>
    <dbReference type="NCBI Taxonomy" id="7936"/>
    <lineage>
        <taxon>Eukaryota</taxon>
        <taxon>Metazoa</taxon>
        <taxon>Chordata</taxon>
        <taxon>Craniata</taxon>
        <taxon>Vertebrata</taxon>
        <taxon>Euteleostomi</taxon>
        <taxon>Actinopterygii</taxon>
        <taxon>Neopterygii</taxon>
        <taxon>Teleostei</taxon>
        <taxon>Anguilliformes</taxon>
        <taxon>Anguillidae</taxon>
        <taxon>Anguilla</taxon>
    </lineage>
</organism>
<dbReference type="EMBL" id="GBXM01044403">
    <property type="protein sequence ID" value="JAH64174.1"/>
    <property type="molecule type" value="Transcribed_RNA"/>
</dbReference>
<evidence type="ECO:0000313" key="1">
    <source>
        <dbReference type="EMBL" id="JAH64174.1"/>
    </source>
</evidence>
<dbReference type="AlphaFoldDB" id="A0A0E9UE81"/>
<accession>A0A0E9UE81</accession>
<reference evidence="1" key="2">
    <citation type="journal article" date="2015" name="Fish Shellfish Immunol.">
        <title>Early steps in the European eel (Anguilla anguilla)-Vibrio vulnificus interaction in the gills: Role of the RtxA13 toxin.</title>
        <authorList>
            <person name="Callol A."/>
            <person name="Pajuelo D."/>
            <person name="Ebbesson L."/>
            <person name="Teles M."/>
            <person name="MacKenzie S."/>
            <person name="Amaro C."/>
        </authorList>
    </citation>
    <scope>NUCLEOTIDE SEQUENCE</scope>
</reference>